<proteinExistence type="predicted"/>
<name>A0A1J5R9G6_9ZZZZ</name>
<evidence type="ECO:0000256" key="1">
    <source>
        <dbReference type="SAM" id="MobiDB-lite"/>
    </source>
</evidence>
<feature type="compositionally biased region" description="Polar residues" evidence="1">
    <location>
        <begin position="20"/>
        <end position="34"/>
    </location>
</feature>
<accession>A0A1J5R9G6</accession>
<feature type="region of interest" description="Disordered" evidence="1">
    <location>
        <begin position="17"/>
        <end position="42"/>
    </location>
</feature>
<dbReference type="EMBL" id="MLJW01000359">
    <property type="protein sequence ID" value="OIQ88748.1"/>
    <property type="molecule type" value="Genomic_DNA"/>
</dbReference>
<reference evidence="2" key="1">
    <citation type="submission" date="2016-10" db="EMBL/GenBank/DDBJ databases">
        <title>Sequence of Gallionella enrichment culture.</title>
        <authorList>
            <person name="Poehlein A."/>
            <person name="Muehling M."/>
            <person name="Daniel R."/>
        </authorList>
    </citation>
    <scope>NUCLEOTIDE SEQUENCE</scope>
</reference>
<comment type="caution">
    <text evidence="2">The sequence shown here is derived from an EMBL/GenBank/DDBJ whole genome shotgun (WGS) entry which is preliminary data.</text>
</comment>
<protein>
    <submittedName>
        <fullName evidence="2">Uncharacterized protein</fullName>
    </submittedName>
</protein>
<organism evidence="2">
    <name type="scientific">mine drainage metagenome</name>
    <dbReference type="NCBI Taxonomy" id="410659"/>
    <lineage>
        <taxon>unclassified sequences</taxon>
        <taxon>metagenomes</taxon>
        <taxon>ecological metagenomes</taxon>
    </lineage>
</organism>
<evidence type="ECO:0000313" key="2">
    <source>
        <dbReference type="EMBL" id="OIQ88748.1"/>
    </source>
</evidence>
<dbReference type="AlphaFoldDB" id="A0A1J5R9G6"/>
<gene>
    <name evidence="2" type="ORF">GALL_293530</name>
</gene>
<sequence>MVMPGVHGVLHEAGVPLRPSISTMHSRQEPNGSRESVAHSLGTSTPTVAAARMTDVPADTATVMPSISTWMSASPPRAGVP</sequence>